<feature type="region of interest" description="Disordered" evidence="1">
    <location>
        <begin position="331"/>
        <end position="351"/>
    </location>
</feature>
<proteinExistence type="predicted"/>
<keyword evidence="4" id="KW-1185">Reference proteome</keyword>
<name>A0A0L0VMX4_9BASI</name>
<feature type="domain" description="No apical meristem-associated C-terminal" evidence="2">
    <location>
        <begin position="160"/>
        <end position="322"/>
    </location>
</feature>
<feature type="region of interest" description="Disordered" evidence="1">
    <location>
        <begin position="1"/>
        <end position="59"/>
    </location>
</feature>
<evidence type="ECO:0000313" key="4">
    <source>
        <dbReference type="Proteomes" id="UP000054564"/>
    </source>
</evidence>
<dbReference type="Proteomes" id="UP000054564">
    <property type="component" value="Unassembled WGS sequence"/>
</dbReference>
<feature type="compositionally biased region" description="Basic and acidic residues" evidence="1">
    <location>
        <begin position="36"/>
        <end position="59"/>
    </location>
</feature>
<gene>
    <name evidence="3" type="ORF">PSTG_06047</name>
</gene>
<dbReference type="PANTHER" id="PTHR45125:SF3">
    <property type="entry name" value="NO-APICAL-MERISTEM-ASSOCIATED CARBOXY-TERMINAL DOMAIN PROTEIN"/>
    <property type="match status" value="1"/>
</dbReference>
<protein>
    <recommendedName>
        <fullName evidence="2">No apical meristem-associated C-terminal domain-containing protein</fullName>
    </recommendedName>
</protein>
<sequence>MAQINPNLAMFSKITTKVQPLPSKPPNRPRKTTTKKQIEANDKNDNQADAENKGRSRNYMEKEDVQLCVSWVETSQDPKKGTDQTLNSFWDALANHYTTHLPGSRQTVKSLQGPWGDHIQISVNKFMGCVHQVDRLNPSGKTDSNRFQLAMPTFSGLYNKPFAFLSCPEILVESPKWNKYCCTLEKKKERSKSNSKRENSTSETQLLDIMSTTDAADSQAPCPSDIEGSRDDNSSFPTRAIGRKRAKADKAAALIAQRNSDNIKNMAQAHSDIAAATKHQTTLLELQQKATLHLADEAIMCRDTSQMSGPMKMYYESEQAKILARIAQEDAAAANRSTLDNTNSPDISAES</sequence>
<dbReference type="EMBL" id="AJIL01000035">
    <property type="protein sequence ID" value="KNF00633.1"/>
    <property type="molecule type" value="Genomic_DNA"/>
</dbReference>
<evidence type="ECO:0000259" key="2">
    <source>
        <dbReference type="Pfam" id="PF14303"/>
    </source>
</evidence>
<comment type="caution">
    <text evidence="3">The sequence shown here is derived from an EMBL/GenBank/DDBJ whole genome shotgun (WGS) entry which is preliminary data.</text>
</comment>
<evidence type="ECO:0000313" key="3">
    <source>
        <dbReference type="EMBL" id="KNF00633.1"/>
    </source>
</evidence>
<dbReference type="AlphaFoldDB" id="A0A0L0VMX4"/>
<accession>A0A0L0VMX4</accession>
<feature type="compositionally biased region" description="Polar residues" evidence="1">
    <location>
        <begin position="335"/>
        <end position="351"/>
    </location>
</feature>
<dbReference type="InterPro" id="IPR029466">
    <property type="entry name" value="NAM-associated_C"/>
</dbReference>
<reference evidence="4" key="1">
    <citation type="submission" date="2014-03" db="EMBL/GenBank/DDBJ databases">
        <title>The Genome Sequence of Puccinia striiformis f. sp. tritici PST-78.</title>
        <authorList>
            <consortium name="The Broad Institute Genome Sequencing Platform"/>
            <person name="Cuomo C."/>
            <person name="Hulbert S."/>
            <person name="Chen X."/>
            <person name="Walker B."/>
            <person name="Young S.K."/>
            <person name="Zeng Q."/>
            <person name="Gargeya S."/>
            <person name="Fitzgerald M."/>
            <person name="Haas B."/>
            <person name="Abouelleil A."/>
            <person name="Alvarado L."/>
            <person name="Arachchi H.M."/>
            <person name="Berlin A.M."/>
            <person name="Chapman S.B."/>
            <person name="Goldberg J."/>
            <person name="Griggs A."/>
            <person name="Gujja S."/>
            <person name="Hansen M."/>
            <person name="Howarth C."/>
            <person name="Imamovic A."/>
            <person name="Larimer J."/>
            <person name="McCowan C."/>
            <person name="Montmayeur A."/>
            <person name="Murphy C."/>
            <person name="Neiman D."/>
            <person name="Pearson M."/>
            <person name="Priest M."/>
            <person name="Roberts A."/>
            <person name="Saif S."/>
            <person name="Shea T."/>
            <person name="Sisk P."/>
            <person name="Sykes S."/>
            <person name="Wortman J."/>
            <person name="Nusbaum C."/>
            <person name="Birren B."/>
        </authorList>
    </citation>
    <scope>NUCLEOTIDE SEQUENCE [LARGE SCALE GENOMIC DNA]</scope>
    <source>
        <strain evidence="4">race PST-78</strain>
    </source>
</reference>
<organism evidence="3 4">
    <name type="scientific">Puccinia striiformis f. sp. tritici PST-78</name>
    <dbReference type="NCBI Taxonomy" id="1165861"/>
    <lineage>
        <taxon>Eukaryota</taxon>
        <taxon>Fungi</taxon>
        <taxon>Dikarya</taxon>
        <taxon>Basidiomycota</taxon>
        <taxon>Pucciniomycotina</taxon>
        <taxon>Pucciniomycetes</taxon>
        <taxon>Pucciniales</taxon>
        <taxon>Pucciniaceae</taxon>
        <taxon>Puccinia</taxon>
    </lineage>
</organism>
<evidence type="ECO:0000256" key="1">
    <source>
        <dbReference type="SAM" id="MobiDB-lite"/>
    </source>
</evidence>
<dbReference type="Pfam" id="PF14303">
    <property type="entry name" value="NAM-associated"/>
    <property type="match status" value="1"/>
</dbReference>
<dbReference type="PANTHER" id="PTHR45125">
    <property type="entry name" value="F21J9.4-RELATED"/>
    <property type="match status" value="1"/>
</dbReference>
<dbReference type="STRING" id="1165861.A0A0L0VMX4"/>
<feature type="region of interest" description="Disordered" evidence="1">
    <location>
        <begin position="214"/>
        <end position="237"/>
    </location>
</feature>